<keyword evidence="2" id="KW-1185">Reference proteome</keyword>
<dbReference type="SUPFAM" id="SSF52540">
    <property type="entry name" value="P-loop containing nucleoside triphosphate hydrolases"/>
    <property type="match status" value="1"/>
</dbReference>
<reference evidence="1 2" key="1">
    <citation type="journal article" date="2014" name="Antonie Van Leeuwenhoek">
        <title>Hyphomonas beringensis sp. nov. and Hyphomonas chukchiensis sp. nov., isolated from surface seawater of the Bering Sea and Chukchi Sea.</title>
        <authorList>
            <person name="Li C."/>
            <person name="Lai Q."/>
            <person name="Li G."/>
            <person name="Dong C."/>
            <person name="Wang J."/>
            <person name="Liao Y."/>
            <person name="Shao Z."/>
        </authorList>
    </citation>
    <scope>NUCLEOTIDE SEQUENCE [LARGE SCALE GENOMIC DNA]</scope>
    <source>
        <strain evidence="1 2">PS728</strain>
    </source>
</reference>
<dbReference type="PATRIC" id="fig|1280954.3.peg.3521"/>
<dbReference type="EMBL" id="ARYM01000029">
    <property type="protein sequence ID" value="KCZ96957.1"/>
    <property type="molecule type" value="Genomic_DNA"/>
</dbReference>
<proteinExistence type="predicted"/>
<accession>A0A062V9Y3</accession>
<evidence type="ECO:0000313" key="2">
    <source>
        <dbReference type="Proteomes" id="UP000027100"/>
    </source>
</evidence>
<protein>
    <submittedName>
        <fullName evidence="1">Terminase-like family protein</fullName>
    </submittedName>
</protein>
<dbReference type="Pfam" id="PF03237">
    <property type="entry name" value="Terminase_6N"/>
    <property type="match status" value="1"/>
</dbReference>
<organism evidence="1 2">
    <name type="scientific">Hyphomonas polymorpha PS728</name>
    <dbReference type="NCBI Taxonomy" id="1280954"/>
    <lineage>
        <taxon>Bacteria</taxon>
        <taxon>Pseudomonadati</taxon>
        <taxon>Pseudomonadota</taxon>
        <taxon>Alphaproteobacteria</taxon>
        <taxon>Hyphomonadales</taxon>
        <taxon>Hyphomonadaceae</taxon>
        <taxon>Hyphomonas</taxon>
    </lineage>
</organism>
<dbReference type="STRING" id="1280954.HPO_17450"/>
<dbReference type="Proteomes" id="UP000027100">
    <property type="component" value="Unassembled WGS sequence"/>
</dbReference>
<dbReference type="Gene3D" id="3.30.420.280">
    <property type="match status" value="1"/>
</dbReference>
<dbReference type="eggNOG" id="COG1783">
    <property type="taxonomic scope" value="Bacteria"/>
</dbReference>
<comment type="caution">
    <text evidence="1">The sequence shown here is derived from an EMBL/GenBank/DDBJ whole genome shotgun (WGS) entry which is preliminary data.</text>
</comment>
<name>A0A062V9Y3_9PROT</name>
<dbReference type="InterPro" id="IPR027417">
    <property type="entry name" value="P-loop_NTPase"/>
</dbReference>
<dbReference type="AlphaFoldDB" id="A0A062V9Y3"/>
<gene>
    <name evidence="1" type="ORF">HPO_17450</name>
</gene>
<sequence>MVPEEIDLFLGGGRGGGKSFCLVLLALRHIEQYGAKARILYVRQTYRGLADFELLTREVFATVYGTAARYNASEHVWRFPNGATMELGQLETHSDYAKYQGRSFTLLLADEVGQYANPDLLDLLRSNLRGPKNVPVRVVFSGNPGGVGHHWLAQRYVFKAGPWTAFHEERSKRTWVYAPSTFTENIFIDQAQYRAQLESSAPHDPELLRAWLNGDWAVARGAYFSSVIDEQRNAIDPRLWTAIPDYHGWRWDAWLAHDFGSSAPSVTYVMAQSPGATGPDGRYYPKDSIAILDELATNQRGRLNAGLGWTVPILAEEIRTMCTRWHIAPRGVADDACFANTGHATGSIADEFRRCGVSFYPARKADRITGWATMRRLLADAGKPDVPGLYVSRACEYFWQTVPYLARDERRQEDVDTKGPDHGADACRYGILRLREQAQAFRLTGF</sequence>
<evidence type="ECO:0000313" key="1">
    <source>
        <dbReference type="EMBL" id="KCZ96957.1"/>
    </source>
</evidence>
<dbReference type="Gene3D" id="3.40.50.300">
    <property type="entry name" value="P-loop containing nucleotide triphosphate hydrolases"/>
    <property type="match status" value="1"/>
</dbReference>